<feature type="compositionally biased region" description="Low complexity" evidence="1">
    <location>
        <begin position="50"/>
        <end position="77"/>
    </location>
</feature>
<dbReference type="RefSeq" id="WP_283175118.1">
    <property type="nucleotide sequence ID" value="NZ_JAPNOA010000058.1"/>
</dbReference>
<evidence type="ECO:0000313" key="3">
    <source>
        <dbReference type="Proteomes" id="UP001150830"/>
    </source>
</evidence>
<proteinExistence type="predicted"/>
<dbReference type="EMBL" id="JAPNOA010000058">
    <property type="protein sequence ID" value="MCY0966910.1"/>
    <property type="molecule type" value="Genomic_DNA"/>
</dbReference>
<gene>
    <name evidence="2" type="ORF">OUO13_17165</name>
</gene>
<evidence type="ECO:0000313" key="2">
    <source>
        <dbReference type="EMBL" id="MCY0966910.1"/>
    </source>
</evidence>
<dbReference type="Proteomes" id="UP001150830">
    <property type="component" value="Unassembled WGS sequence"/>
</dbReference>
<dbReference type="AlphaFoldDB" id="A0A9X3EHN3"/>
<accession>A0A9X3EHN3</accession>
<protein>
    <submittedName>
        <fullName evidence="2">Uncharacterized protein</fullName>
    </submittedName>
</protein>
<feature type="region of interest" description="Disordered" evidence="1">
    <location>
        <begin position="44"/>
        <end position="86"/>
    </location>
</feature>
<comment type="caution">
    <text evidence="2">The sequence shown here is derived from an EMBL/GenBank/DDBJ whole genome shotgun (WGS) entry which is preliminary data.</text>
</comment>
<name>A0A9X3EHN3_9GAMM</name>
<evidence type="ECO:0000256" key="1">
    <source>
        <dbReference type="SAM" id="MobiDB-lite"/>
    </source>
</evidence>
<reference evidence="2" key="1">
    <citation type="submission" date="2022-11" db="EMBL/GenBank/DDBJ databases">
        <title>Parathalassolutuus dongxingensis gen. nov., sp. nov., a novel member of family Oceanospirillaceae isolated from a coastal shrimp pond in Guangxi, China.</title>
        <authorList>
            <person name="Chen H."/>
        </authorList>
    </citation>
    <scope>NUCLEOTIDE SEQUENCE</scope>
    <source>
        <strain evidence="2">G-43</strain>
    </source>
</reference>
<sequence>MPFAVQADPASESAASNAVDMELLLFLGDAVEVDGEWLDALELQERDTGKSTASASSTSQTSSTTHTTITTQTTSKSANQQEASHD</sequence>
<organism evidence="2 3">
    <name type="scientific">Parathalassolituus penaei</name>
    <dbReference type="NCBI Taxonomy" id="2997323"/>
    <lineage>
        <taxon>Bacteria</taxon>
        <taxon>Pseudomonadati</taxon>
        <taxon>Pseudomonadota</taxon>
        <taxon>Gammaproteobacteria</taxon>
        <taxon>Oceanospirillales</taxon>
        <taxon>Oceanospirillaceae</taxon>
        <taxon>Parathalassolituus</taxon>
    </lineage>
</organism>
<keyword evidence="3" id="KW-1185">Reference proteome</keyword>